<feature type="domain" description="hAT-like transposase RNase-H fold" evidence="3">
    <location>
        <begin position="260"/>
        <end position="346"/>
    </location>
</feature>
<gene>
    <name evidence="4" type="ORF">C5167_036944</name>
</gene>
<feature type="domain" description="HAT C-terminal dimerisation" evidence="2">
    <location>
        <begin position="382"/>
        <end position="459"/>
    </location>
</feature>
<dbReference type="Gramene" id="RZC43994">
    <property type="protein sequence ID" value="RZC43994"/>
    <property type="gene ID" value="C5167_036944"/>
</dbReference>
<dbReference type="OMA" id="NIRTWES"/>
<proteinExistence type="predicted"/>
<dbReference type="GO" id="GO:0003677">
    <property type="term" value="F:DNA binding"/>
    <property type="evidence" value="ECO:0007669"/>
    <property type="project" value="InterPro"/>
</dbReference>
<dbReference type="PANTHER" id="PTHR23272:SF184">
    <property type="entry name" value="OS03G0311250 PROTEIN"/>
    <property type="match status" value="1"/>
</dbReference>
<name>A0A4Y7I5D5_PAPSO</name>
<evidence type="ECO:0000256" key="1">
    <source>
        <dbReference type="SAM" id="MobiDB-lite"/>
    </source>
</evidence>
<dbReference type="InterPro" id="IPR012337">
    <property type="entry name" value="RNaseH-like_sf"/>
</dbReference>
<keyword evidence="5" id="KW-1185">Reference proteome</keyword>
<dbReference type="Pfam" id="PF05699">
    <property type="entry name" value="Dimer_Tnp_hAT"/>
    <property type="match status" value="1"/>
</dbReference>
<evidence type="ECO:0000313" key="5">
    <source>
        <dbReference type="Proteomes" id="UP000316621"/>
    </source>
</evidence>
<evidence type="ECO:0000259" key="2">
    <source>
        <dbReference type="Pfam" id="PF05699"/>
    </source>
</evidence>
<dbReference type="STRING" id="3469.A0A4Y7I5D5"/>
<accession>A0A4Y7I5D5</accession>
<dbReference type="AlphaFoldDB" id="A0A4Y7I5D5"/>
<dbReference type="Pfam" id="PF14372">
    <property type="entry name" value="hAT-like_RNase-H"/>
    <property type="match status" value="1"/>
</dbReference>
<dbReference type="Proteomes" id="UP000316621">
    <property type="component" value="Chromosome 1"/>
</dbReference>
<dbReference type="SUPFAM" id="SSF53098">
    <property type="entry name" value="Ribonuclease H-like"/>
    <property type="match status" value="1"/>
</dbReference>
<evidence type="ECO:0000313" key="4">
    <source>
        <dbReference type="EMBL" id="RZC43994.1"/>
    </source>
</evidence>
<feature type="region of interest" description="Disordered" evidence="1">
    <location>
        <begin position="24"/>
        <end position="57"/>
    </location>
</feature>
<dbReference type="InterPro" id="IPR008906">
    <property type="entry name" value="HATC_C_dom"/>
</dbReference>
<protein>
    <recommendedName>
        <fullName evidence="6">HAT C-terminal dimerisation domain-containing protein</fullName>
    </recommendedName>
</protein>
<evidence type="ECO:0008006" key="6">
    <source>
        <dbReference type="Google" id="ProtNLM"/>
    </source>
</evidence>
<dbReference type="EMBL" id="CM010715">
    <property type="protein sequence ID" value="RZC43994.1"/>
    <property type="molecule type" value="Genomic_DNA"/>
</dbReference>
<sequence>MSENSNIVATSNFNTPSCSVASQVPPLNVSGDESENSSLIGRKRRQAQPTSTKIGNQDDDWTLHKKIIAYVPMTFPYTGEVLGEVVKSVALEWNIEDKLFALAADNAFSNDMMMGNIKEWLNDRGSLVLQGDLFQMRCSNQISHLIAQKGLEVAAGSIEKIRECVKYIWSSQSRKEKFESALMQLQLAGRSVHLDVDMTWVSTYSMLKSATDLRQGFVRLAKLDSDFKCLPSSDEWEQGIMICECLKVLYDMTAKLKPERYPTTTMYFNIYEINKNIRTWESSTHKYIREMALEMRGHFDRYWSTCSLLMSDAVVLDPRYKVNLVKFVFHRLYGEHLSKTYISDFRVSGSANLENNKVTSQLDLDYYEFLMEESNNVVQKTELEKYLEDPLFPKGAIESKFDVLGWWKNNGRMYPKLAKMARDVLAVPMSTVSSQYAFGGGDRVLTGHRIFNGPEVVQAKLLKELVAMTRCHIIWLDNARQDITVVMLDETFCTLLPTVEAYN</sequence>
<evidence type="ECO:0000259" key="3">
    <source>
        <dbReference type="Pfam" id="PF14372"/>
    </source>
</evidence>
<dbReference type="GO" id="GO:0046983">
    <property type="term" value="F:protein dimerization activity"/>
    <property type="evidence" value="ECO:0007669"/>
    <property type="project" value="InterPro"/>
</dbReference>
<dbReference type="InterPro" id="IPR025525">
    <property type="entry name" value="hAT-like_transposase_RNase-H"/>
</dbReference>
<organism evidence="4 5">
    <name type="scientific">Papaver somniferum</name>
    <name type="common">Opium poppy</name>
    <dbReference type="NCBI Taxonomy" id="3469"/>
    <lineage>
        <taxon>Eukaryota</taxon>
        <taxon>Viridiplantae</taxon>
        <taxon>Streptophyta</taxon>
        <taxon>Embryophyta</taxon>
        <taxon>Tracheophyta</taxon>
        <taxon>Spermatophyta</taxon>
        <taxon>Magnoliopsida</taxon>
        <taxon>Ranunculales</taxon>
        <taxon>Papaveraceae</taxon>
        <taxon>Papaveroideae</taxon>
        <taxon>Papaver</taxon>
    </lineage>
</organism>
<reference evidence="4 5" key="1">
    <citation type="journal article" date="2018" name="Science">
        <title>The opium poppy genome and morphinan production.</title>
        <authorList>
            <person name="Guo L."/>
            <person name="Winzer T."/>
            <person name="Yang X."/>
            <person name="Li Y."/>
            <person name="Ning Z."/>
            <person name="He Z."/>
            <person name="Teodor R."/>
            <person name="Lu Y."/>
            <person name="Bowser T.A."/>
            <person name="Graham I.A."/>
            <person name="Ye K."/>
        </authorList>
    </citation>
    <scope>NUCLEOTIDE SEQUENCE [LARGE SCALE GENOMIC DNA]</scope>
    <source>
        <strain evidence="5">cv. HN1</strain>
        <tissue evidence="4">Leaves</tissue>
    </source>
</reference>
<dbReference type="PANTHER" id="PTHR23272">
    <property type="entry name" value="BED FINGER-RELATED"/>
    <property type="match status" value="1"/>
</dbReference>